<evidence type="ECO:0000256" key="1">
    <source>
        <dbReference type="SAM" id="MobiDB-lite"/>
    </source>
</evidence>
<dbReference type="Proteomes" id="UP001610334">
    <property type="component" value="Unassembled WGS sequence"/>
</dbReference>
<evidence type="ECO:0000313" key="2">
    <source>
        <dbReference type="EMBL" id="KAL2811411.1"/>
    </source>
</evidence>
<comment type="caution">
    <text evidence="2">The sequence shown here is derived from an EMBL/GenBank/DDBJ whole genome shotgun (WGS) entry which is preliminary data.</text>
</comment>
<feature type="region of interest" description="Disordered" evidence="1">
    <location>
        <begin position="256"/>
        <end position="315"/>
    </location>
</feature>
<keyword evidence="3" id="KW-1185">Reference proteome</keyword>
<sequence length="315" mass="34636">MRSELTPSIIIKQSFKTEVCAHPVNFSTRTRAANFLDHRSALLRISRGSGEFSSGLRLEVRFEPVVAVSHEASKLVEANDHPSGFNSKPPVGATEKGEHHSGTVFVVPSRWWRPNAVEAKSANGDKLRRVAAQGLRSLRFSSCHPKFTRKTISLFHSISLDRKRPRLRTAKVIILPSYIRLFDLFSNLLGLRPSSGAGLSAFPGSAQKNWSFSARTAKRPSCGCSDWSRSARCVGAILAQRAAAYRQSLPHGRALNLPLRQRFSGPEPTDDADKSEMVGENAPPNRACSSGFGKTSADAPDVRHTNPKELWRGLE</sequence>
<name>A0ABR4H7H8_9EURO</name>
<proteinExistence type="predicted"/>
<dbReference type="EMBL" id="JBFXLT010000058">
    <property type="protein sequence ID" value="KAL2811411.1"/>
    <property type="molecule type" value="Genomic_DNA"/>
</dbReference>
<accession>A0ABR4H7H8</accession>
<protein>
    <submittedName>
        <fullName evidence="2">Uncharacterized protein</fullName>
    </submittedName>
</protein>
<feature type="compositionally biased region" description="Basic and acidic residues" evidence="1">
    <location>
        <begin position="300"/>
        <end position="315"/>
    </location>
</feature>
<evidence type="ECO:0000313" key="3">
    <source>
        <dbReference type="Proteomes" id="UP001610334"/>
    </source>
</evidence>
<organism evidence="2 3">
    <name type="scientific">Aspergillus granulosus</name>
    <dbReference type="NCBI Taxonomy" id="176169"/>
    <lineage>
        <taxon>Eukaryota</taxon>
        <taxon>Fungi</taxon>
        <taxon>Dikarya</taxon>
        <taxon>Ascomycota</taxon>
        <taxon>Pezizomycotina</taxon>
        <taxon>Eurotiomycetes</taxon>
        <taxon>Eurotiomycetidae</taxon>
        <taxon>Eurotiales</taxon>
        <taxon>Aspergillaceae</taxon>
        <taxon>Aspergillus</taxon>
        <taxon>Aspergillus subgen. Nidulantes</taxon>
    </lineage>
</organism>
<gene>
    <name evidence="2" type="ORF">BJX63DRAFT_276309</name>
</gene>
<reference evidence="2 3" key="1">
    <citation type="submission" date="2024-07" db="EMBL/GenBank/DDBJ databases">
        <title>Section-level genome sequencing and comparative genomics of Aspergillus sections Usti and Cavernicolus.</title>
        <authorList>
            <consortium name="Lawrence Berkeley National Laboratory"/>
            <person name="Nybo J.L."/>
            <person name="Vesth T.C."/>
            <person name="Theobald S."/>
            <person name="Frisvad J.C."/>
            <person name="Larsen T.O."/>
            <person name="Kjaerboelling I."/>
            <person name="Rothschild-Mancinelli K."/>
            <person name="Lyhne E.K."/>
            <person name="Kogle M.E."/>
            <person name="Barry K."/>
            <person name="Clum A."/>
            <person name="Na H."/>
            <person name="Ledsgaard L."/>
            <person name="Lin J."/>
            <person name="Lipzen A."/>
            <person name="Kuo A."/>
            <person name="Riley R."/>
            <person name="Mondo S."/>
            <person name="Labutti K."/>
            <person name="Haridas S."/>
            <person name="Pangalinan J."/>
            <person name="Salamov A.A."/>
            <person name="Simmons B.A."/>
            <person name="Magnuson J.K."/>
            <person name="Chen J."/>
            <person name="Drula E."/>
            <person name="Henrissat B."/>
            <person name="Wiebenga A."/>
            <person name="Lubbers R.J."/>
            <person name="Gomes A.C."/>
            <person name="Makela M.R."/>
            <person name="Stajich J."/>
            <person name="Grigoriev I.V."/>
            <person name="Mortensen U.H."/>
            <person name="De Vries R.P."/>
            <person name="Baker S.E."/>
            <person name="Andersen M.R."/>
        </authorList>
    </citation>
    <scope>NUCLEOTIDE SEQUENCE [LARGE SCALE GENOMIC DNA]</scope>
    <source>
        <strain evidence="2 3">CBS 588.65</strain>
    </source>
</reference>
<feature type="region of interest" description="Disordered" evidence="1">
    <location>
        <begin position="78"/>
        <end position="99"/>
    </location>
</feature>